<accession>A0A6L6PP62</accession>
<dbReference type="AlphaFoldDB" id="A0A6L6PP62"/>
<comment type="caution">
    <text evidence="2">The sequence shown here is derived from an EMBL/GenBank/DDBJ whole genome shotgun (WGS) entry which is preliminary data.</text>
</comment>
<sequence length="227" mass="25125">MTIKLGNSAKDSKYLKRIKDAIEGDKSHPRNNGVKMQAHHAISAEGMKRSGLGKEIEKFGYDINLLPNLVFIPCTLQGACYLGVQPHRGNHTAVISQDDYDDDLEPMSYHDLIGMRIRRLHLPLTKACQGADDSRVHEIRQELDRLSKDIVSMIQNKPSAAPLTNIAHHFSPRNPIGCGSVDSVSAHHGVEKCAVGRMHAKGSQGVKQKNENITYQSETPYKLKPGN</sequence>
<proteinExistence type="predicted"/>
<dbReference type="EMBL" id="WNKY01000041">
    <property type="protein sequence ID" value="MTV40783.1"/>
    <property type="molecule type" value="Genomic_DNA"/>
</dbReference>
<dbReference type="RefSeq" id="WP_155466881.1">
    <property type="nucleotide sequence ID" value="NZ_WNKY01000041.1"/>
</dbReference>
<organism evidence="2 3">
    <name type="scientific">Duganella radicis</name>
    <dbReference type="NCBI Taxonomy" id="551988"/>
    <lineage>
        <taxon>Bacteria</taxon>
        <taxon>Pseudomonadati</taxon>
        <taxon>Pseudomonadota</taxon>
        <taxon>Betaproteobacteria</taxon>
        <taxon>Burkholderiales</taxon>
        <taxon>Oxalobacteraceae</taxon>
        <taxon>Telluria group</taxon>
        <taxon>Duganella</taxon>
    </lineage>
</organism>
<feature type="compositionally biased region" description="Polar residues" evidence="1">
    <location>
        <begin position="205"/>
        <end position="219"/>
    </location>
</feature>
<reference evidence="2 3" key="1">
    <citation type="submission" date="2019-11" db="EMBL/GenBank/DDBJ databases">
        <title>Type strains purchased from KCTC, JCM and DSMZ.</title>
        <authorList>
            <person name="Lu H."/>
        </authorList>
    </citation>
    <scope>NUCLEOTIDE SEQUENCE [LARGE SCALE GENOMIC DNA]</scope>
    <source>
        <strain evidence="2 3">KCTC 22382</strain>
    </source>
</reference>
<evidence type="ECO:0000313" key="2">
    <source>
        <dbReference type="EMBL" id="MTV40783.1"/>
    </source>
</evidence>
<name>A0A6L6PP62_9BURK</name>
<dbReference type="InterPro" id="IPR032871">
    <property type="entry name" value="AHH_dom_containing"/>
</dbReference>
<dbReference type="OrthoDB" id="5896307at2"/>
<keyword evidence="3" id="KW-1185">Reference proteome</keyword>
<dbReference type="Pfam" id="PF14412">
    <property type="entry name" value="AHH"/>
    <property type="match status" value="1"/>
</dbReference>
<feature type="region of interest" description="Disordered" evidence="1">
    <location>
        <begin position="199"/>
        <end position="227"/>
    </location>
</feature>
<dbReference type="Proteomes" id="UP000475582">
    <property type="component" value="Unassembled WGS sequence"/>
</dbReference>
<protein>
    <submittedName>
        <fullName evidence="2">Uncharacterized protein</fullName>
    </submittedName>
</protein>
<gene>
    <name evidence="2" type="ORF">GM676_24780</name>
</gene>
<evidence type="ECO:0000256" key="1">
    <source>
        <dbReference type="SAM" id="MobiDB-lite"/>
    </source>
</evidence>
<evidence type="ECO:0000313" key="3">
    <source>
        <dbReference type="Proteomes" id="UP000475582"/>
    </source>
</evidence>